<comment type="cofactor">
    <cofactor evidence="1">
        <name>Mn(2+)</name>
        <dbReference type="ChEBI" id="CHEBI:29035"/>
    </cofactor>
</comment>
<reference evidence="18" key="1">
    <citation type="submission" date="2020-06" db="EMBL/GenBank/DDBJ databases">
        <authorList>
            <consortium name="Plant Systems Biology data submission"/>
        </authorList>
    </citation>
    <scope>NUCLEOTIDE SEQUENCE</scope>
    <source>
        <strain evidence="18">D6</strain>
    </source>
</reference>
<feature type="region of interest" description="Disordered" evidence="16">
    <location>
        <begin position="143"/>
        <end position="164"/>
    </location>
</feature>
<evidence type="ECO:0000313" key="19">
    <source>
        <dbReference type="Proteomes" id="UP001153069"/>
    </source>
</evidence>
<dbReference type="Proteomes" id="UP001153069">
    <property type="component" value="Unassembled WGS sequence"/>
</dbReference>
<feature type="compositionally biased region" description="Basic and acidic residues" evidence="16">
    <location>
        <begin position="516"/>
        <end position="530"/>
    </location>
</feature>
<evidence type="ECO:0000256" key="8">
    <source>
        <dbReference type="ARBA" id="ARBA00023211"/>
    </source>
</evidence>
<dbReference type="GO" id="GO:0070006">
    <property type="term" value="F:metalloaminopeptidase activity"/>
    <property type="evidence" value="ECO:0007669"/>
    <property type="project" value="InterPro"/>
</dbReference>
<keyword evidence="6" id="KW-0224">Dipeptidase</keyword>
<dbReference type="EC" id="3.4.13.9" evidence="10"/>
<gene>
    <name evidence="18" type="ORF">SEMRO_349_G123410.1</name>
</gene>
<keyword evidence="5" id="KW-0378">Hydrolase</keyword>
<evidence type="ECO:0000256" key="6">
    <source>
        <dbReference type="ARBA" id="ARBA00022997"/>
    </source>
</evidence>
<keyword evidence="4" id="KW-0479">Metal-binding</keyword>
<dbReference type="Gene3D" id="3.40.350.10">
    <property type="entry name" value="Creatinase/prolidase N-terminal domain"/>
    <property type="match status" value="1"/>
</dbReference>
<evidence type="ECO:0000256" key="4">
    <source>
        <dbReference type="ARBA" id="ARBA00022723"/>
    </source>
</evidence>
<feature type="region of interest" description="Disordered" evidence="16">
    <location>
        <begin position="509"/>
        <end position="541"/>
    </location>
</feature>
<keyword evidence="7" id="KW-0482">Metalloprotease</keyword>
<evidence type="ECO:0000256" key="13">
    <source>
        <dbReference type="ARBA" id="ARBA00044284"/>
    </source>
</evidence>
<dbReference type="InterPro" id="IPR000994">
    <property type="entry name" value="Pept_M24"/>
</dbReference>
<dbReference type="OrthoDB" id="10261878at2759"/>
<accession>A0A9N8DWK1</accession>
<evidence type="ECO:0000256" key="1">
    <source>
        <dbReference type="ARBA" id="ARBA00001936"/>
    </source>
</evidence>
<evidence type="ECO:0000256" key="7">
    <source>
        <dbReference type="ARBA" id="ARBA00023049"/>
    </source>
</evidence>
<dbReference type="CDD" id="cd01087">
    <property type="entry name" value="Prolidase"/>
    <property type="match status" value="1"/>
</dbReference>
<evidence type="ECO:0000256" key="2">
    <source>
        <dbReference type="ARBA" id="ARBA00011738"/>
    </source>
</evidence>
<evidence type="ECO:0000256" key="9">
    <source>
        <dbReference type="ARBA" id="ARBA00043990"/>
    </source>
</evidence>
<feature type="domain" description="Aminopeptidase P N-terminal" evidence="17">
    <location>
        <begin position="21"/>
        <end position="147"/>
    </location>
</feature>
<evidence type="ECO:0000256" key="3">
    <source>
        <dbReference type="ARBA" id="ARBA00022670"/>
    </source>
</evidence>
<dbReference type="InterPro" id="IPR029149">
    <property type="entry name" value="Creatin/AminoP/Spt16_N"/>
</dbReference>
<name>A0A9N8DWK1_9STRA</name>
<dbReference type="GO" id="GO:0102009">
    <property type="term" value="F:proline dipeptidase activity"/>
    <property type="evidence" value="ECO:0007669"/>
    <property type="project" value="UniProtKB-EC"/>
</dbReference>
<dbReference type="Pfam" id="PF00557">
    <property type="entry name" value="Peptidase_M24"/>
    <property type="match status" value="1"/>
</dbReference>
<dbReference type="AlphaFoldDB" id="A0A9N8DWK1"/>
<organism evidence="18 19">
    <name type="scientific">Seminavis robusta</name>
    <dbReference type="NCBI Taxonomy" id="568900"/>
    <lineage>
        <taxon>Eukaryota</taxon>
        <taxon>Sar</taxon>
        <taxon>Stramenopiles</taxon>
        <taxon>Ochrophyta</taxon>
        <taxon>Bacillariophyta</taxon>
        <taxon>Bacillariophyceae</taxon>
        <taxon>Bacillariophycidae</taxon>
        <taxon>Naviculales</taxon>
        <taxon>Naviculaceae</taxon>
        <taxon>Seminavis</taxon>
    </lineage>
</organism>
<evidence type="ECO:0000313" key="18">
    <source>
        <dbReference type="EMBL" id="CAB9508484.1"/>
    </source>
</evidence>
<evidence type="ECO:0000256" key="14">
    <source>
        <dbReference type="ARBA" id="ARBA00044351"/>
    </source>
</evidence>
<dbReference type="EMBL" id="CAICTM010000348">
    <property type="protein sequence ID" value="CAB9508484.1"/>
    <property type="molecule type" value="Genomic_DNA"/>
</dbReference>
<dbReference type="SMART" id="SM01011">
    <property type="entry name" value="AMP_N"/>
    <property type="match status" value="1"/>
</dbReference>
<dbReference type="GO" id="GO:0006508">
    <property type="term" value="P:proteolysis"/>
    <property type="evidence" value="ECO:0007669"/>
    <property type="project" value="UniProtKB-KW"/>
</dbReference>
<protein>
    <recommendedName>
        <fullName evidence="11">Xaa-Pro dipeptidase</fullName>
        <ecNumber evidence="10">3.4.13.9</ecNumber>
    </recommendedName>
    <alternativeName>
        <fullName evidence="14">Imidodipeptidase</fullName>
    </alternativeName>
    <alternativeName>
        <fullName evidence="12">Peptidase D</fullName>
    </alternativeName>
    <alternativeName>
        <fullName evidence="13">Proline dipeptidase</fullName>
    </alternativeName>
</protein>
<dbReference type="Gene3D" id="3.90.230.10">
    <property type="entry name" value="Creatinase/methionine aminopeptidase superfamily"/>
    <property type="match status" value="1"/>
</dbReference>
<dbReference type="SUPFAM" id="SSF53092">
    <property type="entry name" value="Creatinase/prolidase N-terminal domain"/>
    <property type="match status" value="1"/>
</dbReference>
<evidence type="ECO:0000256" key="10">
    <source>
        <dbReference type="ARBA" id="ARBA00044051"/>
    </source>
</evidence>
<comment type="caution">
    <text evidence="18">The sequence shown here is derived from an EMBL/GenBank/DDBJ whole genome shotgun (WGS) entry which is preliminary data.</text>
</comment>
<comment type="similarity">
    <text evidence="9">Belongs to the peptidase M24B family. Eukaryotic-type prolidase subfamily.</text>
</comment>
<evidence type="ECO:0000256" key="15">
    <source>
        <dbReference type="ARBA" id="ARBA00048994"/>
    </source>
</evidence>
<dbReference type="Pfam" id="PF05195">
    <property type="entry name" value="AMP_N"/>
    <property type="match status" value="1"/>
</dbReference>
<evidence type="ECO:0000256" key="11">
    <source>
        <dbReference type="ARBA" id="ARBA00044141"/>
    </source>
</evidence>
<proteinExistence type="inferred from homology"/>
<dbReference type="PANTHER" id="PTHR48480:SF2">
    <property type="entry name" value="PEPTIDASE D"/>
    <property type="match status" value="1"/>
</dbReference>
<dbReference type="SUPFAM" id="SSF55920">
    <property type="entry name" value="Creatinase/aminopeptidase"/>
    <property type="match status" value="1"/>
</dbReference>
<dbReference type="InterPro" id="IPR036005">
    <property type="entry name" value="Creatinase/aminopeptidase-like"/>
</dbReference>
<comment type="catalytic activity">
    <reaction evidence="15">
        <text>Xaa-L-Pro dipeptide + H2O = an L-alpha-amino acid + L-proline</text>
        <dbReference type="Rhea" id="RHEA:76407"/>
        <dbReference type="ChEBI" id="CHEBI:15377"/>
        <dbReference type="ChEBI" id="CHEBI:59869"/>
        <dbReference type="ChEBI" id="CHEBI:60039"/>
        <dbReference type="ChEBI" id="CHEBI:195196"/>
        <dbReference type="EC" id="3.4.13.9"/>
    </reaction>
</comment>
<dbReference type="PANTHER" id="PTHR48480">
    <property type="match status" value="1"/>
</dbReference>
<dbReference type="GO" id="GO:0030145">
    <property type="term" value="F:manganese ion binding"/>
    <property type="evidence" value="ECO:0007669"/>
    <property type="project" value="InterPro"/>
</dbReference>
<keyword evidence="8" id="KW-0464">Manganese</keyword>
<evidence type="ECO:0000256" key="5">
    <source>
        <dbReference type="ARBA" id="ARBA00022801"/>
    </source>
</evidence>
<dbReference type="InterPro" id="IPR007865">
    <property type="entry name" value="Aminopep_P_N"/>
</dbReference>
<comment type="subunit">
    <text evidence="2">Homodimer.</text>
</comment>
<keyword evidence="18" id="KW-0031">Aminopeptidase</keyword>
<evidence type="ECO:0000256" key="12">
    <source>
        <dbReference type="ARBA" id="ARBA00044252"/>
    </source>
</evidence>
<evidence type="ECO:0000256" key="16">
    <source>
        <dbReference type="SAM" id="MobiDB-lite"/>
    </source>
</evidence>
<feature type="compositionally biased region" description="Polar residues" evidence="16">
    <location>
        <begin position="148"/>
        <end position="164"/>
    </location>
</feature>
<dbReference type="InterPro" id="IPR052433">
    <property type="entry name" value="X-Pro_dipept-like"/>
</dbReference>
<keyword evidence="3" id="KW-0645">Protease</keyword>
<evidence type="ECO:0000259" key="17">
    <source>
        <dbReference type="SMART" id="SM01011"/>
    </source>
</evidence>
<sequence>MPFTKSAPGILSMGKATFQVPQDALFGRNRQKLLNELKGSCEGVIFLRGGNNPERFDSDHEPIFRQESYFWYLTGVKEPDCAVAIDISTQQVTLFIPKLPADYATIMGRIQLPDEWKDHYQVDQVKYLDEMESTLEETLLDDKPAMNGHTTNGDTTHAGSTNNKKLYLMKGPNSDSGNMYEPPTLESKRLQDNTIIDVDTLFPILAECRVGKSETELAMLRHVTEVTSFAHAYVMRNIQPGNMEYQGESLFRHYCYYNYGCRLVGYTSICGCGPNAAVLHYGHAGEPNDRQLEHDNICLFDMGAEYFGYGSDVTCSFPASGKFNDRQRHIYRGVLQAQIDVYNMLKPGVSYLDCHKAAEAAILKNLIAMGMVTTNDKTVEELVEMRLGAVFMPHGLGHFIGIDTHDVGGYLPGHQPRIDEPGLRKLRTARDMKENMTLTVEPGCYFIDHLLDGALAEESPLKPYLNETMIQEYRGFGGVRLEDVVVITKDGCINYTLCPRTIEEVEHVMSGGKWPPTEDKAPELRRERLLDPNPLPSPPSL</sequence>
<keyword evidence="19" id="KW-1185">Reference proteome</keyword>